<feature type="domain" description="Disintegrin" evidence="12">
    <location>
        <begin position="409"/>
        <end position="496"/>
    </location>
</feature>
<comment type="subcellular location">
    <subcellularLocation>
        <location evidence="1">Membrane</location>
        <topology evidence="1">Single-pass type I membrane protein</topology>
    </subcellularLocation>
</comment>
<evidence type="ECO:0000256" key="1">
    <source>
        <dbReference type="ARBA" id="ARBA00004479"/>
    </source>
</evidence>
<reference evidence="16" key="4">
    <citation type="submission" date="2025-04" db="UniProtKB">
        <authorList>
            <consortium name="RefSeq"/>
        </authorList>
    </citation>
    <scope>IDENTIFICATION</scope>
</reference>
<dbReference type="KEGG" id="xla:373605"/>
<dbReference type="InterPro" id="IPR000742">
    <property type="entry name" value="EGF"/>
</dbReference>
<feature type="active site" evidence="8">
    <location>
        <position position="343"/>
    </location>
</feature>
<evidence type="ECO:0000259" key="13">
    <source>
        <dbReference type="PROSITE" id="PS50215"/>
    </source>
</evidence>
<dbReference type="Pfam" id="PF08516">
    <property type="entry name" value="ADAM_CR"/>
    <property type="match status" value="1"/>
</dbReference>
<evidence type="ECO:0000313" key="16">
    <source>
        <dbReference type="RefSeq" id="NP_001079073.1"/>
    </source>
</evidence>
<keyword evidence="3 10" id="KW-1133">Transmembrane helix</keyword>
<reference evidence="16" key="1">
    <citation type="journal article" date="1997" name="Dev. Biol.">
        <title>Identification of metalloprotease/disintegrins in Xenopus laevis testis with a potential role in fertilization.</title>
        <authorList>
            <person name="Shilling F.M."/>
            <person name="Kratzschmar J."/>
            <person name="Cai H."/>
            <person name="Weskamp G."/>
            <person name="Gayko U."/>
            <person name="Leibow J."/>
            <person name="Myles D.G."/>
            <person name="Nuccitelli R."/>
            <person name="Blobel C.P."/>
        </authorList>
    </citation>
    <scope>NUCLEOTIDE SEQUENCE</scope>
</reference>
<dbReference type="PANTHER" id="PTHR11905">
    <property type="entry name" value="ADAM A DISINTEGRIN AND METALLOPROTEASE DOMAIN"/>
    <property type="match status" value="1"/>
</dbReference>
<dbReference type="PROSITE" id="PS50026">
    <property type="entry name" value="EGF_3"/>
    <property type="match status" value="1"/>
</dbReference>
<evidence type="ECO:0000259" key="11">
    <source>
        <dbReference type="PROSITE" id="PS50026"/>
    </source>
</evidence>
<dbReference type="Bgee" id="373605">
    <property type="expression patterns" value="Expressed in internal ear and 19 other cell types or tissues"/>
</dbReference>
<evidence type="ECO:0000256" key="9">
    <source>
        <dbReference type="SAM" id="MobiDB-lite"/>
    </source>
</evidence>
<evidence type="ECO:0000256" key="6">
    <source>
        <dbReference type="PROSITE-ProRule" id="PRU00068"/>
    </source>
</evidence>
<comment type="caution">
    <text evidence="7">Lacks conserved residue(s) required for the propagation of feature annotation.</text>
</comment>
<dbReference type="Pfam" id="PF00200">
    <property type="entry name" value="Disintegrin"/>
    <property type="match status" value="1"/>
</dbReference>
<dbReference type="PANTHER" id="PTHR11905:SF136">
    <property type="entry name" value="DISINTEGRIN AND METALLOPROTEINASE DOMAIN-CONTAINING PROTEIN 9"/>
    <property type="match status" value="1"/>
</dbReference>
<feature type="compositionally biased region" description="Basic and acidic residues" evidence="9">
    <location>
        <begin position="731"/>
        <end position="743"/>
    </location>
</feature>
<dbReference type="PROSITE" id="PS00427">
    <property type="entry name" value="DISINTEGRIN_1"/>
    <property type="match status" value="1"/>
</dbReference>
<feature type="compositionally biased region" description="Polar residues" evidence="9">
    <location>
        <begin position="826"/>
        <end position="847"/>
    </location>
</feature>
<keyword evidence="7" id="KW-0245">EGF-like domain</keyword>
<dbReference type="Xenbase" id="XB-GENE-976456">
    <property type="gene designation" value="adam9.L"/>
</dbReference>
<dbReference type="MEROPS" id="M12.209"/>
<evidence type="ECO:0000256" key="3">
    <source>
        <dbReference type="ARBA" id="ARBA00022989"/>
    </source>
</evidence>
<accession>O42595</accession>
<dbReference type="GO" id="GO:0006508">
    <property type="term" value="P:proteolysis"/>
    <property type="evidence" value="ECO:0000318"/>
    <property type="project" value="GO_Central"/>
</dbReference>
<keyword evidence="14" id="KW-0378">Hydrolase</keyword>
<dbReference type="SMART" id="SM00050">
    <property type="entry name" value="DISIN"/>
    <property type="match status" value="1"/>
</dbReference>
<evidence type="ECO:0000313" key="14">
    <source>
        <dbReference type="EMBL" id="AAC61846.1"/>
    </source>
</evidence>
<keyword evidence="4 10" id="KW-0472">Membrane</keyword>
<sequence>MRGHPMASTCPSQPFSIGICLISAICTLIQGIEQTSFLSSYNIIIPQKVARARRDTSGSSGENSLSYAIEVEGKKHVLHLEKNRDFIARDFAVYTYAENGSIISSQLQDKEHCHYQGYAEGVPESVVAISTCSGLRGMLHLQNSSYGIEPLDNSDKFQHLVYRMEDVKSEPMVCGVTAADKEPETELNPPSMTQLLRRKRAILPQTRYVELFIVVDKERFDMLSRNESAVRAEMVQLSNYLDSMYTMLNIRIVLVGLMIWTDSNKIAIDGTAGDVLGRFVQWRETNLVSLRRHDSAQLVLKKGFGGTAGMAFVGTVCSRSHAGGINVFSHYNVQSFASIVAHELGHNLGMNHDDGRNCFCSVDNCIMNSGATGSKNFSSCSEEDFEKLTLNKGGTCLLNVPKPDEAYSAPFCGNKLVDVGEECDCGNPKECEKDPCCEPGTCKLRSGAQCAYGTCCQNCGFSPGGTVCRAVANECDLPEYCNGSSPFCQPDVYIQNGNPCQNSKAYCYNGMCQSYDAQCQAIFGSKAKSAPPICYQEVNSKGDRFGNCGFQGNDYRKCDTRNARCGKLQCENVESMPVFGIRPSYIQTPIHGTSTVCWGVDFQLGSDVPDPAMVNEGTKCDESKVCSKFQCVDASVLQYDCDVQKKCGGNGVCNSNKNCHCNEGWAFPNCQTEGYGGSIDSGPTYNDKDTSLRDGLLVFFFLIVPLLGLGAFVFFRRNELKRRFCRKKRSQAHEVDNKNETGGERLASGTPRNAPSTAPGRGVPNAGPPRNALNVPPNRGTPVTGPPRNMPNPAQSQRPSALGPPRNVPPAGPYRSMPATSPPHNTPYQPNNFAVPTYTVKQPQHTPSRPPLPHQREAAANIIPSRPAPAPPL</sequence>
<dbReference type="Gene3D" id="3.40.390.10">
    <property type="entry name" value="Collagenase (Catalytic Domain)"/>
    <property type="match status" value="1"/>
</dbReference>
<dbReference type="InterPro" id="IPR006586">
    <property type="entry name" value="ADAM_Cys-rich"/>
</dbReference>
<dbReference type="GO" id="GO:0004222">
    <property type="term" value="F:metalloendopeptidase activity"/>
    <property type="evidence" value="ECO:0000318"/>
    <property type="project" value="GO_Central"/>
</dbReference>
<dbReference type="InterPro" id="IPR024079">
    <property type="entry name" value="MetalloPept_cat_dom_sf"/>
</dbReference>
<feature type="disulfide bond" evidence="8">
    <location>
        <begin position="360"/>
        <end position="365"/>
    </location>
</feature>
<dbReference type="Pfam" id="PF01421">
    <property type="entry name" value="Reprolysin"/>
    <property type="match status" value="1"/>
</dbReference>
<feature type="binding site" evidence="8">
    <location>
        <position position="346"/>
    </location>
    <ligand>
        <name>Zn(2+)</name>
        <dbReference type="ChEBI" id="CHEBI:29105"/>
        <note>catalytic</note>
    </ligand>
</feature>
<dbReference type="SUPFAM" id="SSF57552">
    <property type="entry name" value="Blood coagulation inhibitor (disintegrin)"/>
    <property type="match status" value="1"/>
</dbReference>
<evidence type="ECO:0000256" key="8">
    <source>
        <dbReference type="PROSITE-ProRule" id="PRU00276"/>
    </source>
</evidence>
<dbReference type="Gene3D" id="4.10.70.10">
    <property type="entry name" value="Disintegrin domain"/>
    <property type="match status" value="1"/>
</dbReference>
<feature type="binding site" evidence="8">
    <location>
        <position position="352"/>
    </location>
    <ligand>
        <name>Zn(2+)</name>
        <dbReference type="ChEBI" id="CHEBI:29105"/>
        <note>catalytic</note>
    </ligand>
</feature>
<feature type="domain" description="Peptidase M12B" evidence="13">
    <location>
        <begin position="207"/>
        <end position="401"/>
    </location>
</feature>
<dbReference type="Proteomes" id="UP000186698">
    <property type="component" value="Chromosome 3L"/>
</dbReference>
<organism evidence="14">
    <name type="scientific">Xenopus laevis</name>
    <name type="common">African clawed frog</name>
    <dbReference type="NCBI Taxonomy" id="8355"/>
    <lineage>
        <taxon>Eukaryota</taxon>
        <taxon>Metazoa</taxon>
        <taxon>Chordata</taxon>
        <taxon>Craniata</taxon>
        <taxon>Vertebrata</taxon>
        <taxon>Euteleostomi</taxon>
        <taxon>Amphibia</taxon>
        <taxon>Batrachia</taxon>
        <taxon>Anura</taxon>
        <taxon>Pipoidea</taxon>
        <taxon>Pipidae</taxon>
        <taxon>Xenopodinae</taxon>
        <taxon>Xenopus</taxon>
        <taxon>Xenopus</taxon>
    </lineage>
</organism>
<dbReference type="PROSITE" id="PS50214">
    <property type="entry name" value="DISINTEGRIN_2"/>
    <property type="match status" value="1"/>
</dbReference>
<evidence type="ECO:0000259" key="12">
    <source>
        <dbReference type="PROSITE" id="PS50214"/>
    </source>
</evidence>
<evidence type="ECO:0000256" key="10">
    <source>
        <dbReference type="SAM" id="Phobius"/>
    </source>
</evidence>
<evidence type="ECO:0000313" key="17">
    <source>
        <dbReference type="Xenbase" id="XB-GENE-976456"/>
    </source>
</evidence>
<dbReference type="InterPro" id="IPR018358">
    <property type="entry name" value="Disintegrin_CS"/>
</dbReference>
<dbReference type="InterPro" id="IPR036436">
    <property type="entry name" value="Disintegrin_dom_sf"/>
</dbReference>
<feature type="region of interest" description="Disordered" evidence="9">
    <location>
        <begin position="725"/>
        <end position="873"/>
    </location>
</feature>
<feature type="disulfide bond" evidence="6">
    <location>
        <begin position="468"/>
        <end position="488"/>
    </location>
</feature>
<keyword evidence="14" id="KW-0645">Protease</keyword>
<feature type="transmembrane region" description="Helical" evidence="10">
    <location>
        <begin position="696"/>
        <end position="715"/>
    </location>
</feature>
<dbReference type="EMBL" id="AF032382">
    <property type="protein sequence ID" value="AAC61846.1"/>
    <property type="molecule type" value="mRNA"/>
</dbReference>
<dbReference type="RefSeq" id="NP_001079073.1">
    <property type="nucleotide sequence ID" value="NM_001085604.1"/>
</dbReference>
<reference evidence="14 16" key="2">
    <citation type="journal article" date="1998" name="Dev. Biol.">
        <title>Neural crest-specific and general expression of distinct metalloprotease-disintegrins in early Xenopus laevis development.</title>
        <authorList>
            <person name="Cai H."/>
            <person name="Kratzschmar J."/>
            <person name="Alfandari D."/>
            <person name="Hunnicutt G."/>
            <person name="Blobel C.P."/>
        </authorList>
    </citation>
    <scope>NUCLEOTIDE SEQUENCE</scope>
</reference>
<keyword evidence="8" id="KW-0862">Zinc</keyword>
<feature type="binding site" evidence="8">
    <location>
        <position position="342"/>
    </location>
    <ligand>
        <name>Zn(2+)</name>
        <dbReference type="ChEBI" id="CHEBI:29105"/>
        <note>catalytic</note>
    </ligand>
</feature>
<dbReference type="InterPro" id="IPR034027">
    <property type="entry name" value="Reprolysin_adamalysin"/>
</dbReference>
<keyword evidence="15" id="KW-1185">Reference proteome</keyword>
<name>O42595_XENLA</name>
<keyword evidence="14" id="KW-0401">Integrin</keyword>
<protein>
    <submittedName>
        <fullName evidence="16">ADAM metallopeptidase domain 9 L homeolog</fullName>
    </submittedName>
    <submittedName>
        <fullName evidence="14">Metalloprotease-disintegrin</fullName>
    </submittedName>
</protein>
<dbReference type="AGR" id="Xenbase:XB-GENE-976456"/>
<keyword evidence="5 7" id="KW-1015">Disulfide bond</keyword>
<dbReference type="FunFam" id="4.10.70.10:FF:000001">
    <property type="entry name" value="Disintegrin and metalloproteinase domain-containing protein 22"/>
    <property type="match status" value="1"/>
</dbReference>
<feature type="disulfide bond" evidence="7">
    <location>
        <begin position="661"/>
        <end position="670"/>
    </location>
</feature>
<keyword evidence="8" id="KW-0479">Metal-binding</keyword>
<evidence type="ECO:0000313" key="15">
    <source>
        <dbReference type="Proteomes" id="UP000186698"/>
    </source>
</evidence>
<dbReference type="OrthoDB" id="5951731at2759"/>
<proteinExistence type="evidence at transcript level"/>
<dbReference type="CTD" id="373605"/>
<dbReference type="FunFam" id="3.40.390.10:FF:000002">
    <property type="entry name" value="Disintegrin and metalloproteinase domain-containing protein 22"/>
    <property type="match status" value="1"/>
</dbReference>
<evidence type="ECO:0000256" key="4">
    <source>
        <dbReference type="ARBA" id="ARBA00023136"/>
    </source>
</evidence>
<evidence type="ECO:0000256" key="5">
    <source>
        <dbReference type="ARBA" id="ARBA00023157"/>
    </source>
</evidence>
<dbReference type="GO" id="GO:0007229">
    <property type="term" value="P:integrin-mediated signaling pathway"/>
    <property type="evidence" value="ECO:0007669"/>
    <property type="project" value="UniProtKB-KW"/>
</dbReference>
<dbReference type="PROSITE" id="PS01186">
    <property type="entry name" value="EGF_2"/>
    <property type="match status" value="1"/>
</dbReference>
<dbReference type="InterPro" id="IPR002870">
    <property type="entry name" value="Peptidase_M12B_N"/>
</dbReference>
<dbReference type="AlphaFoldDB" id="O42595"/>
<dbReference type="GeneID" id="373605"/>
<reference evidence="16" key="3">
    <citation type="journal article" date="2002" name="Dev. Dyn.">
        <title>Genetic and genomic tools for Xenopus research: The NIH Xenopus initiative.</title>
        <authorList>
            <person name="Klein S.L."/>
            <person name="Strausberg R.L."/>
            <person name="Wagner L."/>
            <person name="Pontius J."/>
            <person name="Clifton S.W."/>
            <person name="Richardson P."/>
        </authorList>
    </citation>
    <scope>NUCLEOTIDE SEQUENCE</scope>
</reference>
<gene>
    <name evidence="16 17" type="primary">adam9.L</name>
    <name evidence="16" type="synonym">adam9</name>
    <name evidence="16" type="synonym">adam9-A</name>
    <name evidence="16" type="synonym">cord9</name>
    <name evidence="16" type="synonym">mcmp</name>
    <name evidence="14 16" type="synonym">MDC9</name>
    <name evidence="16" type="synonym">mltng</name>
</gene>
<dbReference type="CDD" id="cd04269">
    <property type="entry name" value="ZnMc_adamalysin_II_like"/>
    <property type="match status" value="1"/>
</dbReference>
<dbReference type="PROSITE" id="PS50215">
    <property type="entry name" value="ADAM_MEPRO"/>
    <property type="match status" value="1"/>
</dbReference>
<dbReference type="Pfam" id="PF01562">
    <property type="entry name" value="Pep_M12B_propep"/>
    <property type="match status" value="1"/>
</dbReference>
<dbReference type="SMART" id="SM00608">
    <property type="entry name" value="ACR"/>
    <property type="match status" value="1"/>
</dbReference>
<dbReference type="SUPFAM" id="SSF55486">
    <property type="entry name" value="Metalloproteases ('zincins'), catalytic domain"/>
    <property type="match status" value="1"/>
</dbReference>
<dbReference type="InterPro" id="IPR001590">
    <property type="entry name" value="Peptidase_M12B"/>
</dbReference>
<dbReference type="InterPro" id="IPR001762">
    <property type="entry name" value="Disintegrin_dom"/>
</dbReference>
<keyword evidence="2 10" id="KW-0812">Transmembrane</keyword>
<dbReference type="GO" id="GO:0046872">
    <property type="term" value="F:metal ion binding"/>
    <property type="evidence" value="ECO:0007669"/>
    <property type="project" value="UniProtKB-KW"/>
</dbReference>
<keyword evidence="14" id="KW-0482">Metalloprotease</keyword>
<dbReference type="GO" id="GO:0005886">
    <property type="term" value="C:plasma membrane"/>
    <property type="evidence" value="ECO:0000318"/>
    <property type="project" value="GO_Central"/>
</dbReference>
<evidence type="ECO:0000256" key="7">
    <source>
        <dbReference type="PROSITE-ProRule" id="PRU00076"/>
    </source>
</evidence>
<feature type="domain" description="EGF-like" evidence="11">
    <location>
        <begin position="637"/>
        <end position="671"/>
    </location>
</feature>
<evidence type="ECO:0000256" key="2">
    <source>
        <dbReference type="ARBA" id="ARBA00022692"/>
    </source>
</evidence>